<reference evidence="1 2" key="1">
    <citation type="submission" date="2009-01" db="EMBL/GenBank/DDBJ databases">
        <authorList>
            <person name="Qin X."/>
            <person name="Bachman B."/>
            <person name="Battles P."/>
            <person name="Bell A."/>
            <person name="Bess C."/>
            <person name="Bickham C."/>
            <person name="Chaboub L."/>
            <person name="Chen D."/>
            <person name="Coyle M."/>
            <person name="Deiros D.R."/>
            <person name="Dinh H."/>
            <person name="Forbes L."/>
            <person name="Fowler G."/>
            <person name="Francisco L."/>
            <person name="Fu Q."/>
            <person name="Gubbala S."/>
            <person name="Hale W."/>
            <person name="Han Y."/>
            <person name="Hemphill L."/>
            <person name="Highlander S.K."/>
            <person name="Hirani K."/>
            <person name="Hogues M."/>
            <person name="Jackson L."/>
            <person name="Jakkamsetti A."/>
            <person name="Javaid M."/>
            <person name="Jiang H."/>
            <person name="Korchina V."/>
            <person name="Kovar C."/>
            <person name="Lara F."/>
            <person name="Lee S."/>
            <person name="Mata R."/>
            <person name="Mathew T."/>
            <person name="Moen C."/>
            <person name="Morales K."/>
            <person name="Munidasa M."/>
            <person name="Nazareth L."/>
            <person name="Ngo R."/>
            <person name="Nguyen L."/>
            <person name="Okwuonu G."/>
            <person name="Ongeri F."/>
            <person name="Patil S."/>
            <person name="Petrosino J."/>
            <person name="Pham C."/>
            <person name="Pham P."/>
            <person name="Pu L.-L."/>
            <person name="Puazo M."/>
            <person name="Raj R."/>
            <person name="Reid J."/>
            <person name="Rouhana J."/>
            <person name="Saada N."/>
            <person name="Shang Y."/>
            <person name="Simmons D."/>
            <person name="Thornton R."/>
            <person name="Warren J."/>
            <person name="Weissenberger G."/>
            <person name="Zhang J."/>
            <person name="Zhang L."/>
            <person name="Zhou C."/>
            <person name="Zhu D."/>
            <person name="Muzny D."/>
            <person name="Worley K."/>
            <person name="Gibbs R."/>
        </authorList>
    </citation>
    <scope>NUCLEOTIDE SEQUENCE [LARGE SCALE GENOMIC DNA]</scope>
    <source>
        <strain evidence="1 2">ATCC 33300</strain>
    </source>
</reference>
<organism evidence="1 2">
    <name type="scientific">Sphingobacterium spiritivorum ATCC 33300</name>
    <dbReference type="NCBI Taxonomy" id="525372"/>
    <lineage>
        <taxon>Bacteria</taxon>
        <taxon>Pseudomonadati</taxon>
        <taxon>Bacteroidota</taxon>
        <taxon>Sphingobacteriia</taxon>
        <taxon>Sphingobacteriales</taxon>
        <taxon>Sphingobacteriaceae</taxon>
        <taxon>Sphingobacterium</taxon>
    </lineage>
</organism>
<evidence type="ECO:0000313" key="1">
    <source>
        <dbReference type="EMBL" id="EEI93408.1"/>
    </source>
</evidence>
<dbReference type="EMBL" id="ACHB01000023">
    <property type="protein sequence ID" value="EEI93408.1"/>
    <property type="molecule type" value="Genomic_DNA"/>
</dbReference>
<proteinExistence type="predicted"/>
<comment type="caution">
    <text evidence="1">The sequence shown here is derived from an EMBL/GenBank/DDBJ whole genome shotgun (WGS) entry which is preliminary data.</text>
</comment>
<name>C2FUH8_SPHSI</name>
<protein>
    <recommendedName>
        <fullName evidence="3">Phosphoenolpyruvate carboxykinase (ATP)</fullName>
    </recommendedName>
</protein>
<dbReference type="InterPro" id="IPR027417">
    <property type="entry name" value="P-loop_NTPase"/>
</dbReference>
<dbReference type="HOGENOM" id="CLU_078434_0_0_10"/>
<dbReference type="SUPFAM" id="SSF53795">
    <property type="entry name" value="PEP carboxykinase-like"/>
    <property type="match status" value="1"/>
</dbReference>
<evidence type="ECO:0000313" key="2">
    <source>
        <dbReference type="Proteomes" id="UP000006241"/>
    </source>
</evidence>
<dbReference type="Gene3D" id="3.40.50.300">
    <property type="entry name" value="P-loop containing nucleotide triphosphate hydrolases"/>
    <property type="match status" value="1"/>
</dbReference>
<dbReference type="AlphaFoldDB" id="C2FUH8"/>
<accession>C2FUH8</accession>
<gene>
    <name evidence="1" type="ORF">HMPREF0765_0984</name>
</gene>
<dbReference type="RefSeq" id="WP_003006132.1">
    <property type="nucleotide sequence ID" value="NZ_GG668631.1"/>
</dbReference>
<sequence>MIDSGHSNRQSQRTVYFRIAEHTLKLILPVDIDLKLALPTFADFYVKNPFNGQYNMTIRITDADTSLDVGELKTLTNTSIVWEDNFEFAEADKCYVTSVRSKADSRHWMMYSTKDFAHSVINIVREELYSSSILSWLLMVVYGQAILPFQTVMIHASVVEKDGNAFAFLGKSGTGKSTHSRLWIQYHKNTTLLNDDNPVIRICPDGKIRIYGSPWSGKTDCYKNKGLPLLSVVRLKQSLYNEMNWKSGVEGLITVLPSCSSIRWNRVLFDHMTTTLEYIIQQLPIGVLDCLPDRAAAVLCYNEIINKYKIHEI</sequence>
<dbReference type="Proteomes" id="UP000006241">
    <property type="component" value="Unassembled WGS sequence"/>
</dbReference>
<evidence type="ECO:0008006" key="3">
    <source>
        <dbReference type="Google" id="ProtNLM"/>
    </source>
</evidence>